<reference evidence="1 2" key="1">
    <citation type="journal article" date="2011" name="J. Biotechnol.">
        <title>High-quality genome sequence of Pichia pastoris CBS7435.</title>
        <authorList>
            <person name="Kuberl A."/>
            <person name="Schneider J."/>
            <person name="Thallinger G.G."/>
            <person name="Anderl I."/>
            <person name="Wibberg D."/>
            <person name="Hajek T."/>
            <person name="Jaenicke S."/>
            <person name="Brinkrolf K."/>
            <person name="Goesmann A."/>
            <person name="Szczepanowski R."/>
            <person name="Puhler A."/>
            <person name="Schwab H."/>
            <person name="Glieder A."/>
            <person name="Pichler H."/>
        </authorList>
    </citation>
    <scope>NUCLEOTIDE SEQUENCE [LARGE SCALE GENOMIC DNA]</scope>
    <source>
        <strain evidence="2">ATCC 76273 / CBS 7435 / CECT 11047 / NRRL Y-11430 / Wegner 21-1</strain>
    </source>
</reference>
<protein>
    <recommendedName>
        <fullName evidence="3">DUF4536 domain-containing protein</fullName>
    </recommendedName>
</protein>
<gene>
    <name evidence="1" type="ordered locus">PP7435_Chr1-2522</name>
</gene>
<evidence type="ECO:0000313" key="2">
    <source>
        <dbReference type="Proteomes" id="UP000006853"/>
    </source>
</evidence>
<organism evidence="1 2">
    <name type="scientific">Komagataella phaffii (strain ATCC 76273 / CBS 7435 / CECT 11047 / NRRL Y-11430 / Wegner 21-1)</name>
    <name type="common">Yeast</name>
    <name type="synonym">Pichia pastoris</name>
    <dbReference type="NCBI Taxonomy" id="981350"/>
    <lineage>
        <taxon>Eukaryota</taxon>
        <taxon>Fungi</taxon>
        <taxon>Dikarya</taxon>
        <taxon>Ascomycota</taxon>
        <taxon>Saccharomycotina</taxon>
        <taxon>Pichiomycetes</taxon>
        <taxon>Pichiales</taxon>
        <taxon>Pichiaceae</taxon>
        <taxon>Komagataella</taxon>
    </lineage>
</organism>
<evidence type="ECO:0000313" key="1">
    <source>
        <dbReference type="EMBL" id="SCV11855.1"/>
    </source>
</evidence>
<sequence>MSNILKVISPDFPKKKLEDEHINNCLPCQLLATATSLVAGSYLATGYAFAGEVSGRTPMLWKRSVRMGGCLLIFYGIYRGTQGWLLKEDDK</sequence>
<dbReference type="Proteomes" id="UP000006853">
    <property type="component" value="Chromosome 1"/>
</dbReference>
<proteinExistence type="predicted"/>
<dbReference type="AlphaFoldDB" id="A0A1G4KPB3"/>
<keyword evidence="2" id="KW-1185">Reference proteome</keyword>
<dbReference type="EMBL" id="FR839628">
    <property type="protein sequence ID" value="SCV11855.1"/>
    <property type="molecule type" value="Genomic_DNA"/>
</dbReference>
<reference evidence="1 2" key="2">
    <citation type="journal article" date="2016" name="FEMS Yeast Res.">
        <title>Curation of the genome annotation of Pichia pastoris (Komagataella phaffii) CBS7435 from gene level to protein function.</title>
        <authorList>
            <person name="Valli M."/>
            <person name="Tatto N.E."/>
            <person name="Peymann A."/>
            <person name="Gruber C."/>
            <person name="Landes N."/>
            <person name="Ekker H."/>
            <person name="Thallinger G.G."/>
            <person name="Mattanovich D."/>
            <person name="Gasser B."/>
            <person name="Graf A.B."/>
        </authorList>
    </citation>
    <scope>GENOME REANNOTATION</scope>
    <source>
        <strain evidence="1 2">ATCC 76273 / CBS 7435 / CECT 11047 / NRRL Y-11430 / Wegner 21-1</strain>
    </source>
</reference>
<accession>A0A1G4KPB3</accession>
<name>A0A1G4KPB3_KOMPC</name>
<evidence type="ECO:0008006" key="3">
    <source>
        <dbReference type="Google" id="ProtNLM"/>
    </source>
</evidence>